<protein>
    <submittedName>
        <fullName evidence="1">Uncharacterized protein</fullName>
    </submittedName>
</protein>
<dbReference type="Gene3D" id="2.60.120.260">
    <property type="entry name" value="Galactose-binding domain-like"/>
    <property type="match status" value="1"/>
</dbReference>
<reference evidence="1 2" key="1">
    <citation type="journal article" date="2019" name="Nat. Ecol. Evol.">
        <title>Megaphylogeny resolves global patterns of mushroom evolution.</title>
        <authorList>
            <person name="Varga T."/>
            <person name="Krizsan K."/>
            <person name="Foldi C."/>
            <person name="Dima B."/>
            <person name="Sanchez-Garcia M."/>
            <person name="Sanchez-Ramirez S."/>
            <person name="Szollosi G.J."/>
            <person name="Szarkandi J.G."/>
            <person name="Papp V."/>
            <person name="Albert L."/>
            <person name="Andreopoulos W."/>
            <person name="Angelini C."/>
            <person name="Antonin V."/>
            <person name="Barry K.W."/>
            <person name="Bougher N.L."/>
            <person name="Buchanan P."/>
            <person name="Buyck B."/>
            <person name="Bense V."/>
            <person name="Catcheside P."/>
            <person name="Chovatia M."/>
            <person name="Cooper J."/>
            <person name="Damon W."/>
            <person name="Desjardin D."/>
            <person name="Finy P."/>
            <person name="Geml J."/>
            <person name="Haridas S."/>
            <person name="Hughes K."/>
            <person name="Justo A."/>
            <person name="Karasinski D."/>
            <person name="Kautmanova I."/>
            <person name="Kiss B."/>
            <person name="Kocsube S."/>
            <person name="Kotiranta H."/>
            <person name="LaButti K.M."/>
            <person name="Lechner B.E."/>
            <person name="Liimatainen K."/>
            <person name="Lipzen A."/>
            <person name="Lukacs Z."/>
            <person name="Mihaltcheva S."/>
            <person name="Morgado L.N."/>
            <person name="Niskanen T."/>
            <person name="Noordeloos M.E."/>
            <person name="Ohm R.A."/>
            <person name="Ortiz-Santana B."/>
            <person name="Ovrebo C."/>
            <person name="Racz N."/>
            <person name="Riley R."/>
            <person name="Savchenko A."/>
            <person name="Shiryaev A."/>
            <person name="Soop K."/>
            <person name="Spirin V."/>
            <person name="Szebenyi C."/>
            <person name="Tomsovsky M."/>
            <person name="Tulloss R.E."/>
            <person name="Uehling J."/>
            <person name="Grigoriev I.V."/>
            <person name="Vagvolgyi C."/>
            <person name="Papp T."/>
            <person name="Martin F.M."/>
            <person name="Miettinen O."/>
            <person name="Hibbett D.S."/>
            <person name="Nagy L.G."/>
        </authorList>
    </citation>
    <scope>NUCLEOTIDE SEQUENCE [LARGE SCALE GENOMIC DNA]</scope>
    <source>
        <strain evidence="1 2">CBS 166.37</strain>
    </source>
</reference>
<accession>A0A5C3LYQ7</accession>
<evidence type="ECO:0000313" key="2">
    <source>
        <dbReference type="Proteomes" id="UP000308652"/>
    </source>
</evidence>
<dbReference type="OrthoDB" id="3265734at2759"/>
<keyword evidence="2" id="KW-1185">Reference proteome</keyword>
<feature type="non-terminal residue" evidence="1">
    <location>
        <position position="134"/>
    </location>
</feature>
<name>A0A5C3LYQ7_9AGAR</name>
<sequence>MIIDDRNSAVKYMGKWESLTGVQFEYQNTSMWTEEIGATSELAFNGTSISVFGMIPSRPASDPSRTIISSYTIDGSHPTNFTGITPSDGHAQFNVTFYKSPNLEPGEHTLVVTNLNGAYFNLDYFQIIPLDSNF</sequence>
<dbReference type="EMBL" id="ML213606">
    <property type="protein sequence ID" value="TFK37825.1"/>
    <property type="molecule type" value="Genomic_DNA"/>
</dbReference>
<dbReference type="AlphaFoldDB" id="A0A5C3LYQ7"/>
<dbReference type="Proteomes" id="UP000308652">
    <property type="component" value="Unassembled WGS sequence"/>
</dbReference>
<organism evidence="1 2">
    <name type="scientific">Crucibulum laeve</name>
    <dbReference type="NCBI Taxonomy" id="68775"/>
    <lineage>
        <taxon>Eukaryota</taxon>
        <taxon>Fungi</taxon>
        <taxon>Dikarya</taxon>
        <taxon>Basidiomycota</taxon>
        <taxon>Agaricomycotina</taxon>
        <taxon>Agaricomycetes</taxon>
        <taxon>Agaricomycetidae</taxon>
        <taxon>Agaricales</taxon>
        <taxon>Agaricineae</taxon>
        <taxon>Nidulariaceae</taxon>
        <taxon>Crucibulum</taxon>
    </lineage>
</organism>
<gene>
    <name evidence="1" type="ORF">BDQ12DRAFT_567410</name>
</gene>
<evidence type="ECO:0000313" key="1">
    <source>
        <dbReference type="EMBL" id="TFK37825.1"/>
    </source>
</evidence>
<proteinExistence type="predicted"/>